<organism evidence="2 3">
    <name type="scientific">Paenibacillus terrae (strain HPL-003)</name>
    <dbReference type="NCBI Taxonomy" id="985665"/>
    <lineage>
        <taxon>Bacteria</taxon>
        <taxon>Bacillati</taxon>
        <taxon>Bacillota</taxon>
        <taxon>Bacilli</taxon>
        <taxon>Bacillales</taxon>
        <taxon>Paenibacillaceae</taxon>
        <taxon>Paenibacillus</taxon>
    </lineage>
</organism>
<dbReference type="AlphaFoldDB" id="G7VSM7"/>
<evidence type="ECO:0000313" key="3">
    <source>
        <dbReference type="Proteomes" id="UP000005876"/>
    </source>
</evidence>
<keyword evidence="1" id="KW-0175">Coiled coil</keyword>
<evidence type="ECO:0008006" key="4">
    <source>
        <dbReference type="Google" id="ProtNLM"/>
    </source>
</evidence>
<reference key="2">
    <citation type="submission" date="2011-11" db="EMBL/GenBank/DDBJ databases">
        <authorList>
            <person name="Shin S.H."/>
            <person name="Kim S."/>
            <person name="Kim J.Y."/>
        </authorList>
    </citation>
    <scope>NUCLEOTIDE SEQUENCE</scope>
    <source>
        <strain>HPL-003</strain>
    </source>
</reference>
<dbReference type="eggNOG" id="ENOG503376A">
    <property type="taxonomic scope" value="Bacteria"/>
</dbReference>
<dbReference type="RefSeq" id="WP_014282209.1">
    <property type="nucleotide sequence ID" value="NC_016641.1"/>
</dbReference>
<protein>
    <recommendedName>
        <fullName evidence="4">DUF3102 domain-containing protein</fullName>
    </recommendedName>
</protein>
<name>G7VSM7_PAETH</name>
<feature type="coiled-coil region" evidence="1">
    <location>
        <begin position="127"/>
        <end position="157"/>
    </location>
</feature>
<accession>G7VSM7</accession>
<dbReference type="Proteomes" id="UP000005876">
    <property type="component" value="Chromosome"/>
</dbReference>
<reference evidence="3" key="1">
    <citation type="submission" date="2011-11" db="EMBL/GenBank/DDBJ databases">
        <title>Complete sequence of Paenibacillus terrae HPL-003.</title>
        <authorList>
            <person name="Shin S.H."/>
            <person name="Kim S."/>
            <person name="Kim J.Y."/>
        </authorList>
    </citation>
    <scope>NUCLEOTIDE SEQUENCE [LARGE SCALE GENOMIC DNA]</scope>
    <source>
        <strain evidence="3">HPL-003</strain>
    </source>
</reference>
<dbReference type="HOGENOM" id="CLU_1433226_0_0_9"/>
<dbReference type="OrthoDB" id="2200242at2"/>
<dbReference type="Pfam" id="PF11300">
    <property type="entry name" value="DUF3102"/>
    <property type="match status" value="1"/>
</dbReference>
<reference evidence="2 3" key="3">
    <citation type="journal article" date="2012" name="J. Bacteriol.">
        <title>Genome Sequence of Paenibacillus terrae HPL-003, a Xylanase-Producing Bacterium Isolated from Soil Found in Forest Residue.</title>
        <authorList>
            <person name="Shin S.H."/>
            <person name="Kim S."/>
            <person name="Kim J.Y."/>
            <person name="Song H.Y."/>
            <person name="Cho S.J."/>
            <person name="Kim D.R."/>
            <person name="Lee K.I."/>
            <person name="Lim H.K."/>
            <person name="Park N.J."/>
            <person name="Hwang I.T."/>
            <person name="Yang K.S."/>
        </authorList>
    </citation>
    <scope>NUCLEOTIDE SEQUENCE [LARGE SCALE GENOMIC DNA]</scope>
    <source>
        <strain evidence="2 3">HPL-003</strain>
    </source>
</reference>
<sequence length="181" mass="20460">MSEIATLSSDLPTITAEINAYKRVAGEAIYEIGRRLKSVRDQPQKYGLNGYRDWERWCAEECDMARRSANRFIQAFDELGTTSSRISSSKVFEILQLPSDIDRSSFVSSSHTIPSTGATKTVDEMTVRELREVKAALKAEREARELAEDRAEKAEDDYDVVCDTLEAVRAEPPRVKFPIFS</sequence>
<dbReference type="STRING" id="985665.HPL003_23995"/>
<dbReference type="InterPro" id="IPR021451">
    <property type="entry name" value="DUF3102"/>
</dbReference>
<gene>
    <name evidence="2" type="ordered locus">HPL003_23995</name>
</gene>
<dbReference type="KEGG" id="pta:HPL003_23995"/>
<proteinExistence type="predicted"/>
<evidence type="ECO:0000313" key="2">
    <source>
        <dbReference type="EMBL" id="AET61517.1"/>
    </source>
</evidence>
<evidence type="ECO:0000256" key="1">
    <source>
        <dbReference type="SAM" id="Coils"/>
    </source>
</evidence>
<dbReference type="EMBL" id="CP003107">
    <property type="protein sequence ID" value="AET61517.1"/>
    <property type="molecule type" value="Genomic_DNA"/>
</dbReference>